<organism evidence="1 2">
    <name type="scientific">Globisporangium ultimum (strain ATCC 200006 / CBS 805.95 / DAOM BR144)</name>
    <name type="common">Pythium ultimum</name>
    <dbReference type="NCBI Taxonomy" id="431595"/>
    <lineage>
        <taxon>Eukaryota</taxon>
        <taxon>Sar</taxon>
        <taxon>Stramenopiles</taxon>
        <taxon>Oomycota</taxon>
        <taxon>Peronosporomycetes</taxon>
        <taxon>Pythiales</taxon>
        <taxon>Pythiaceae</taxon>
        <taxon>Globisporangium</taxon>
    </lineage>
</organism>
<evidence type="ECO:0000313" key="2">
    <source>
        <dbReference type="Proteomes" id="UP000019132"/>
    </source>
</evidence>
<reference evidence="1" key="3">
    <citation type="submission" date="2015-02" db="UniProtKB">
        <authorList>
            <consortium name="EnsemblProtists"/>
        </authorList>
    </citation>
    <scope>IDENTIFICATION</scope>
    <source>
        <strain evidence="1">DAOM BR144</strain>
    </source>
</reference>
<dbReference type="EnsemblProtists" id="PYU1_T006429">
    <property type="protein sequence ID" value="PYU1_T006429"/>
    <property type="gene ID" value="PYU1_G006417"/>
</dbReference>
<proteinExistence type="predicted"/>
<dbReference type="eggNOG" id="ENOG502T349">
    <property type="taxonomic scope" value="Eukaryota"/>
</dbReference>
<dbReference type="AlphaFoldDB" id="K3WN87"/>
<reference evidence="2" key="2">
    <citation type="submission" date="2010-04" db="EMBL/GenBank/DDBJ databases">
        <authorList>
            <person name="Buell R."/>
            <person name="Hamilton J."/>
            <person name="Hostetler J."/>
        </authorList>
    </citation>
    <scope>NUCLEOTIDE SEQUENCE [LARGE SCALE GENOMIC DNA]</scope>
    <source>
        <strain evidence="2">DAOM:BR144</strain>
    </source>
</reference>
<dbReference type="Proteomes" id="UP000019132">
    <property type="component" value="Unassembled WGS sequence"/>
</dbReference>
<name>K3WN87_GLOUD</name>
<protein>
    <submittedName>
        <fullName evidence="1">Uncharacterized protein</fullName>
    </submittedName>
</protein>
<dbReference type="HOGENOM" id="CLU_1839189_0_0_1"/>
<keyword evidence="2" id="KW-1185">Reference proteome</keyword>
<dbReference type="VEuPathDB" id="FungiDB:PYU1_G006417"/>
<sequence length="140" mass="15309">MAATKVASLDCTDPSLAAEYNTVVAKMKMCETASGISLVLPMKNAKKVILCEKCPELLDYKLSKQAPLCNVTISNGEEIRLQAELNRLGRRLGELNGLDSNSYDDLCGSDHHGFENENACDNILADNPRSLERDESNCSQ</sequence>
<reference evidence="2" key="1">
    <citation type="journal article" date="2010" name="Genome Biol.">
        <title>Genome sequence of the necrotrophic plant pathogen Pythium ultimum reveals original pathogenicity mechanisms and effector repertoire.</title>
        <authorList>
            <person name="Levesque C.A."/>
            <person name="Brouwer H."/>
            <person name="Cano L."/>
            <person name="Hamilton J.P."/>
            <person name="Holt C."/>
            <person name="Huitema E."/>
            <person name="Raffaele S."/>
            <person name="Robideau G.P."/>
            <person name="Thines M."/>
            <person name="Win J."/>
            <person name="Zerillo M.M."/>
            <person name="Beakes G.W."/>
            <person name="Boore J.L."/>
            <person name="Busam D."/>
            <person name="Dumas B."/>
            <person name="Ferriera S."/>
            <person name="Fuerstenberg S.I."/>
            <person name="Gachon C.M."/>
            <person name="Gaulin E."/>
            <person name="Govers F."/>
            <person name="Grenville-Briggs L."/>
            <person name="Horner N."/>
            <person name="Hostetler J."/>
            <person name="Jiang R.H."/>
            <person name="Johnson J."/>
            <person name="Krajaejun T."/>
            <person name="Lin H."/>
            <person name="Meijer H.J."/>
            <person name="Moore B."/>
            <person name="Morris P."/>
            <person name="Phuntmart V."/>
            <person name="Puiu D."/>
            <person name="Shetty J."/>
            <person name="Stajich J.E."/>
            <person name="Tripathy S."/>
            <person name="Wawra S."/>
            <person name="van West P."/>
            <person name="Whitty B.R."/>
            <person name="Coutinho P.M."/>
            <person name="Henrissat B."/>
            <person name="Martin F."/>
            <person name="Thomas P.D."/>
            <person name="Tyler B.M."/>
            <person name="De Vries R.P."/>
            <person name="Kamoun S."/>
            <person name="Yandell M."/>
            <person name="Tisserat N."/>
            <person name="Buell C.R."/>
        </authorList>
    </citation>
    <scope>NUCLEOTIDE SEQUENCE</scope>
    <source>
        <strain evidence="2">DAOM:BR144</strain>
    </source>
</reference>
<dbReference type="EMBL" id="GL376604">
    <property type="status" value="NOT_ANNOTATED_CDS"/>
    <property type="molecule type" value="Genomic_DNA"/>
</dbReference>
<evidence type="ECO:0000313" key="1">
    <source>
        <dbReference type="EnsemblProtists" id="PYU1_T006429"/>
    </source>
</evidence>
<dbReference type="InParanoid" id="K3WN87"/>
<accession>K3WN87</accession>